<gene>
    <name evidence="3" type="ORF">HNR73_005663</name>
</gene>
<dbReference type="InterPro" id="IPR010310">
    <property type="entry name" value="T7SS_ESAT-6-like"/>
</dbReference>
<dbReference type="EMBL" id="JACHGT010000013">
    <property type="protein sequence ID" value="MBB6037785.1"/>
    <property type="molecule type" value="Genomic_DNA"/>
</dbReference>
<dbReference type="RefSeq" id="WP_184790590.1">
    <property type="nucleotide sequence ID" value="NZ_BONT01000054.1"/>
</dbReference>
<dbReference type="NCBIfam" id="TIGR03930">
    <property type="entry name" value="WXG100_ESAT6"/>
    <property type="match status" value="1"/>
</dbReference>
<name>A0A841FNV8_9ACTN</name>
<evidence type="ECO:0000256" key="2">
    <source>
        <dbReference type="SAM" id="MobiDB-lite"/>
    </source>
</evidence>
<comment type="similarity">
    <text evidence="1">Belongs to the WXG100 family.</text>
</comment>
<accession>A0A841FNV8</accession>
<dbReference type="AlphaFoldDB" id="A0A841FNV8"/>
<evidence type="ECO:0000313" key="3">
    <source>
        <dbReference type="EMBL" id="MBB6037785.1"/>
    </source>
</evidence>
<proteinExistence type="inferred from homology"/>
<keyword evidence="4" id="KW-1185">Reference proteome</keyword>
<evidence type="ECO:0000256" key="1">
    <source>
        <dbReference type="RuleBase" id="RU362001"/>
    </source>
</evidence>
<organism evidence="3 4">
    <name type="scientific">Phytomonospora endophytica</name>
    <dbReference type="NCBI Taxonomy" id="714109"/>
    <lineage>
        <taxon>Bacteria</taxon>
        <taxon>Bacillati</taxon>
        <taxon>Actinomycetota</taxon>
        <taxon>Actinomycetes</taxon>
        <taxon>Micromonosporales</taxon>
        <taxon>Micromonosporaceae</taxon>
        <taxon>Phytomonospora</taxon>
    </lineage>
</organism>
<comment type="caution">
    <text evidence="3">The sequence shown here is derived from an EMBL/GenBank/DDBJ whole genome shotgun (WGS) entry which is preliminary data.</text>
</comment>
<reference evidence="3 4" key="1">
    <citation type="submission" date="2020-08" db="EMBL/GenBank/DDBJ databases">
        <title>Genomic Encyclopedia of Type Strains, Phase IV (KMG-IV): sequencing the most valuable type-strain genomes for metagenomic binning, comparative biology and taxonomic classification.</title>
        <authorList>
            <person name="Goeker M."/>
        </authorList>
    </citation>
    <scope>NUCLEOTIDE SEQUENCE [LARGE SCALE GENOMIC DNA]</scope>
    <source>
        <strain evidence="3 4">YIM 65646</strain>
    </source>
</reference>
<feature type="region of interest" description="Disordered" evidence="2">
    <location>
        <begin position="82"/>
        <end position="106"/>
    </location>
</feature>
<sequence length="106" mass="11085">MAELDIFVDHSSLAKGSSDMRDAMQRVQGQLGKLRGEVSASAAFWGGGAAGAFTVLMGEFDGKANKLQGILETIAGLVDKSAANHQQNEEEQKSNANNLLGILHGG</sequence>
<protein>
    <recommendedName>
        <fullName evidence="1">ESAT-6-like protein</fullName>
    </recommendedName>
</protein>
<dbReference type="Pfam" id="PF06013">
    <property type="entry name" value="WXG100"/>
    <property type="match status" value="1"/>
</dbReference>
<evidence type="ECO:0000313" key="4">
    <source>
        <dbReference type="Proteomes" id="UP000548476"/>
    </source>
</evidence>
<dbReference type="Gene3D" id="1.10.287.1060">
    <property type="entry name" value="ESAT-6-like"/>
    <property type="match status" value="1"/>
</dbReference>
<dbReference type="InterPro" id="IPR036689">
    <property type="entry name" value="ESAT-6-like_sf"/>
</dbReference>
<dbReference type="SUPFAM" id="SSF140453">
    <property type="entry name" value="EsxAB dimer-like"/>
    <property type="match status" value="1"/>
</dbReference>
<dbReference type="Proteomes" id="UP000548476">
    <property type="component" value="Unassembled WGS sequence"/>
</dbReference>